<organism evidence="1 2">
    <name type="scientific">Fusarium kuroshium</name>
    <dbReference type="NCBI Taxonomy" id="2010991"/>
    <lineage>
        <taxon>Eukaryota</taxon>
        <taxon>Fungi</taxon>
        <taxon>Dikarya</taxon>
        <taxon>Ascomycota</taxon>
        <taxon>Pezizomycotina</taxon>
        <taxon>Sordariomycetes</taxon>
        <taxon>Hypocreomycetidae</taxon>
        <taxon>Hypocreales</taxon>
        <taxon>Nectriaceae</taxon>
        <taxon>Fusarium</taxon>
        <taxon>Fusarium solani species complex</taxon>
    </lineage>
</organism>
<name>A0A3M2QL33_9HYPO</name>
<dbReference type="EMBL" id="NKUJ01001358">
    <property type="protein sequence ID" value="RMI89856.1"/>
    <property type="molecule type" value="Genomic_DNA"/>
</dbReference>
<keyword evidence="2" id="KW-1185">Reference proteome</keyword>
<proteinExistence type="predicted"/>
<evidence type="ECO:0000313" key="2">
    <source>
        <dbReference type="Proteomes" id="UP000277212"/>
    </source>
</evidence>
<dbReference type="AlphaFoldDB" id="A0A3M2QL33"/>
<evidence type="ECO:0000313" key="1">
    <source>
        <dbReference type="EMBL" id="RMI89856.1"/>
    </source>
</evidence>
<gene>
    <name evidence="1" type="ORF">CDV36_016643</name>
</gene>
<comment type="caution">
    <text evidence="1">The sequence shown here is derived from an EMBL/GenBank/DDBJ whole genome shotgun (WGS) entry which is preliminary data.</text>
</comment>
<sequence length="203" mass="22066">MPAKPRPRDLVTAQTWSCPLRFLAAIFRLGGRNRLDGSPCRLESWTGRAPDIQPMETTTPYTITLLYHIDLSLGPEGRRQGGGEAGLTHIFRGPWTVTDSQLCSEVLPVLEYMVDNRPWEVNTAHGALATSLRCFLKVAFPVMFARHASQRAAAVIGVGNNPASHPGRAAVPVTTLKFVTVLLLLLSKVAADLNMPHMESAAG</sequence>
<feature type="non-terminal residue" evidence="1">
    <location>
        <position position="203"/>
    </location>
</feature>
<reference evidence="1 2" key="1">
    <citation type="submission" date="2017-06" db="EMBL/GenBank/DDBJ databases">
        <title>Comparative genomic analysis of Ambrosia Fusariam Clade fungi.</title>
        <authorList>
            <person name="Stajich J.E."/>
            <person name="Carrillo J."/>
            <person name="Kijimoto T."/>
            <person name="Eskalen A."/>
            <person name="O'Donnell K."/>
            <person name="Kasson M."/>
        </authorList>
    </citation>
    <scope>NUCLEOTIDE SEQUENCE [LARGE SCALE GENOMIC DNA]</scope>
    <source>
        <strain evidence="1">UCR3666</strain>
    </source>
</reference>
<protein>
    <submittedName>
        <fullName evidence="1">Uncharacterized protein</fullName>
    </submittedName>
</protein>
<dbReference type="Proteomes" id="UP000277212">
    <property type="component" value="Unassembled WGS sequence"/>
</dbReference>
<accession>A0A3M2QL33</accession>